<proteinExistence type="predicted"/>
<evidence type="ECO:0000259" key="10">
    <source>
        <dbReference type="PROSITE" id="PS50928"/>
    </source>
</evidence>
<comment type="subunit">
    <text evidence="2">The complex is composed of two ATP-binding proteins (CysA), two transmembrane proteins (CysT and CysW) and a solute-binding protein (CysP).</text>
</comment>
<dbReference type="Gene3D" id="1.10.3720.10">
    <property type="entry name" value="MetI-like"/>
    <property type="match status" value="1"/>
</dbReference>
<feature type="domain" description="ABC transmembrane type-1" evidence="10">
    <location>
        <begin position="73"/>
        <end position="276"/>
    </location>
</feature>
<dbReference type="Proteomes" id="UP000199236">
    <property type="component" value="Unassembled WGS sequence"/>
</dbReference>
<name>A0A1I5KD55_9HYPH</name>
<dbReference type="GO" id="GO:0005886">
    <property type="term" value="C:plasma membrane"/>
    <property type="evidence" value="ECO:0007669"/>
    <property type="project" value="UniProtKB-SubCell"/>
</dbReference>
<feature type="transmembrane region" description="Helical" evidence="9">
    <location>
        <begin position="73"/>
        <end position="99"/>
    </location>
</feature>
<evidence type="ECO:0000313" key="12">
    <source>
        <dbReference type="Proteomes" id="UP000199236"/>
    </source>
</evidence>
<dbReference type="InterPro" id="IPR035906">
    <property type="entry name" value="MetI-like_sf"/>
</dbReference>
<dbReference type="InterPro" id="IPR000515">
    <property type="entry name" value="MetI-like"/>
</dbReference>
<dbReference type="NCBIfam" id="TIGR02140">
    <property type="entry name" value="permease_CysW"/>
    <property type="match status" value="1"/>
</dbReference>
<evidence type="ECO:0000256" key="9">
    <source>
        <dbReference type="SAM" id="Phobius"/>
    </source>
</evidence>
<dbReference type="AlphaFoldDB" id="A0A1I5KD55"/>
<evidence type="ECO:0000256" key="1">
    <source>
        <dbReference type="ARBA" id="ARBA00004651"/>
    </source>
</evidence>
<dbReference type="NCBIfam" id="TIGR00969">
    <property type="entry name" value="3a0106s02"/>
    <property type="match status" value="1"/>
</dbReference>
<dbReference type="SUPFAM" id="SSF161098">
    <property type="entry name" value="MetI-like"/>
    <property type="match status" value="1"/>
</dbReference>
<keyword evidence="3" id="KW-0813">Transport</keyword>
<organism evidence="11 12">
    <name type="scientific">Cohaesibacter marisflavi</name>
    <dbReference type="NCBI Taxonomy" id="655353"/>
    <lineage>
        <taxon>Bacteria</taxon>
        <taxon>Pseudomonadati</taxon>
        <taxon>Pseudomonadota</taxon>
        <taxon>Alphaproteobacteria</taxon>
        <taxon>Hyphomicrobiales</taxon>
        <taxon>Cohaesibacteraceae</taxon>
    </lineage>
</organism>
<evidence type="ECO:0000313" key="11">
    <source>
        <dbReference type="EMBL" id="SFO82536.1"/>
    </source>
</evidence>
<dbReference type="OrthoDB" id="9774448at2"/>
<dbReference type="PANTHER" id="PTHR30406:SF9">
    <property type="entry name" value="SULFATE TRANSPORT SYSTEM PERMEASE PROTEIN CYSW"/>
    <property type="match status" value="1"/>
</dbReference>
<keyword evidence="4 9" id="KW-0812">Transmembrane</keyword>
<dbReference type="InterPro" id="IPR011866">
    <property type="entry name" value="CysW_permease"/>
</dbReference>
<evidence type="ECO:0000256" key="2">
    <source>
        <dbReference type="ARBA" id="ARBA00011779"/>
    </source>
</evidence>
<feature type="transmembrane region" description="Helical" evidence="9">
    <location>
        <begin position="209"/>
        <end position="235"/>
    </location>
</feature>
<dbReference type="STRING" id="655353.SAMN04488056_113127"/>
<comment type="function">
    <text evidence="8">Part of the ABC transporter complex CysAWTP (TC 3.A.1.6.1) involved in sulfate/thiosulfate import. Probably responsible for the translocation of the substrate across the membrane.</text>
</comment>
<dbReference type="CDD" id="cd06261">
    <property type="entry name" value="TM_PBP2"/>
    <property type="match status" value="1"/>
</dbReference>
<dbReference type="EMBL" id="FOVR01000013">
    <property type="protein sequence ID" value="SFO82536.1"/>
    <property type="molecule type" value="Genomic_DNA"/>
</dbReference>
<sequence length="288" mass="31340">MTAPSSTPPITNPQVLALLRQKARKRAVLIVVALLFAALVMALPVIAIFARAFQEGFEVYSANITTPDTLHAIWLTVLTALIVLPINLIYGIAVSWAIVHYRFPGRRALQIIIELPFSISPIVAGLCYLLIYGATGVVGSWLDGWDIQLMFNLFGIVLVSLFVTCPFVARELIPLMEISGQDQEEAALTLGATGWQTFRHVTLPKIKWALLYGAILANARVIGEFGAVSVVSGNIRGETMTLPLQVQLLYNDYNATGAFAAATVLTVIAVITLVLRSTIEARHPHEHA</sequence>
<keyword evidence="5 9" id="KW-1133">Transmembrane helix</keyword>
<feature type="transmembrane region" description="Helical" evidence="9">
    <location>
        <begin position="27"/>
        <end position="53"/>
    </location>
</feature>
<evidence type="ECO:0000256" key="8">
    <source>
        <dbReference type="ARBA" id="ARBA00025323"/>
    </source>
</evidence>
<accession>A0A1I5KD55</accession>
<keyword evidence="6" id="KW-0764">Sulfate transport</keyword>
<reference evidence="11 12" key="1">
    <citation type="submission" date="2016-10" db="EMBL/GenBank/DDBJ databases">
        <authorList>
            <person name="de Groot N.N."/>
        </authorList>
    </citation>
    <scope>NUCLEOTIDE SEQUENCE [LARGE SCALE GENOMIC DNA]</scope>
    <source>
        <strain evidence="11 12">CGMCC 1.9157</strain>
    </source>
</reference>
<evidence type="ECO:0000256" key="3">
    <source>
        <dbReference type="ARBA" id="ARBA00022448"/>
    </source>
</evidence>
<protein>
    <submittedName>
        <fullName evidence="11">Sulfate transport system permease protein</fullName>
    </submittedName>
</protein>
<dbReference type="GO" id="GO:0015419">
    <property type="term" value="F:ABC-type sulfate transporter activity"/>
    <property type="evidence" value="ECO:0007669"/>
    <property type="project" value="InterPro"/>
</dbReference>
<dbReference type="InterPro" id="IPR005667">
    <property type="entry name" value="Sulph_transpt2"/>
</dbReference>
<evidence type="ECO:0000256" key="7">
    <source>
        <dbReference type="ARBA" id="ARBA00023136"/>
    </source>
</evidence>
<dbReference type="PROSITE" id="PS50928">
    <property type="entry name" value="ABC_TM1"/>
    <property type="match status" value="1"/>
</dbReference>
<dbReference type="Pfam" id="PF00528">
    <property type="entry name" value="BPD_transp_1"/>
    <property type="match status" value="1"/>
</dbReference>
<feature type="transmembrane region" description="Helical" evidence="9">
    <location>
        <begin position="255"/>
        <end position="275"/>
    </location>
</feature>
<dbReference type="PANTHER" id="PTHR30406">
    <property type="entry name" value="SULFATE TRANSPORT SYSTEM PERMEASE PROTEIN"/>
    <property type="match status" value="1"/>
</dbReference>
<comment type="subcellular location">
    <subcellularLocation>
        <location evidence="1">Cell membrane</location>
        <topology evidence="1">Multi-pass membrane protein</topology>
    </subcellularLocation>
</comment>
<evidence type="ECO:0000256" key="5">
    <source>
        <dbReference type="ARBA" id="ARBA00022989"/>
    </source>
</evidence>
<feature type="transmembrane region" description="Helical" evidence="9">
    <location>
        <begin position="111"/>
        <end position="135"/>
    </location>
</feature>
<evidence type="ECO:0000256" key="6">
    <source>
        <dbReference type="ARBA" id="ARBA00023032"/>
    </source>
</evidence>
<evidence type="ECO:0000256" key="4">
    <source>
        <dbReference type="ARBA" id="ARBA00022692"/>
    </source>
</evidence>
<feature type="transmembrane region" description="Helical" evidence="9">
    <location>
        <begin position="147"/>
        <end position="169"/>
    </location>
</feature>
<gene>
    <name evidence="11" type="ORF">SAMN04488056_113127</name>
</gene>
<keyword evidence="12" id="KW-1185">Reference proteome</keyword>
<keyword evidence="7 9" id="KW-0472">Membrane</keyword>